<dbReference type="KEGG" id="hsn:DV733_02010"/>
<dbReference type="EMBL" id="CP031310">
    <property type="protein sequence ID" value="QCC50070.1"/>
    <property type="molecule type" value="Genomic_DNA"/>
</dbReference>
<name>A0A4D6H8I0_9EURY</name>
<evidence type="ECO:0000313" key="2">
    <source>
        <dbReference type="Proteomes" id="UP000296706"/>
    </source>
</evidence>
<dbReference type="AlphaFoldDB" id="A0A4D6H8I0"/>
<evidence type="ECO:0000313" key="1">
    <source>
        <dbReference type="EMBL" id="QCC50070.1"/>
    </source>
</evidence>
<reference evidence="1 2" key="1">
    <citation type="journal article" date="2019" name="Nat. Commun.">
        <title>A new type of DNA phosphorothioation-based antiviral system in archaea.</title>
        <authorList>
            <person name="Xiong L."/>
            <person name="Liu S."/>
            <person name="Chen S."/>
            <person name="Xiao Y."/>
            <person name="Zhu B."/>
            <person name="Gao Y."/>
            <person name="Zhang Y."/>
            <person name="Chen B."/>
            <person name="Luo J."/>
            <person name="Deng Z."/>
            <person name="Chen X."/>
            <person name="Wang L."/>
            <person name="Chen S."/>
        </authorList>
    </citation>
    <scope>NUCLEOTIDE SEQUENCE [LARGE SCALE GENOMIC DNA]</scope>
    <source>
        <strain evidence="1 2">CBA1105</strain>
    </source>
</reference>
<protein>
    <submittedName>
        <fullName evidence="1">Uncharacterized protein</fullName>
    </submittedName>
</protein>
<dbReference type="Proteomes" id="UP000296706">
    <property type="component" value="Chromosome"/>
</dbReference>
<proteinExistence type="predicted"/>
<accession>A0A4D6H8I0</accession>
<organism evidence="1 2">
    <name type="scientific">Halapricum salinum</name>
    <dbReference type="NCBI Taxonomy" id="1457250"/>
    <lineage>
        <taxon>Archaea</taxon>
        <taxon>Methanobacteriati</taxon>
        <taxon>Methanobacteriota</taxon>
        <taxon>Stenosarchaea group</taxon>
        <taxon>Halobacteria</taxon>
        <taxon>Halobacteriales</taxon>
        <taxon>Haloarculaceae</taxon>
        <taxon>Halapricum</taxon>
    </lineage>
</organism>
<gene>
    <name evidence="1" type="ORF">DV733_02010</name>
</gene>
<keyword evidence="2" id="KW-1185">Reference proteome</keyword>
<sequence>MVALAPLVRIEPTERLPSLTASPFAIETLPSVASRCRRDTRSRPRLGGQEACRGVLRSEATQGSREQALATIVATGEVWGYDIAVAVPGVLVSGANEGSGELALLVD</sequence>